<evidence type="ECO:0000256" key="12">
    <source>
        <dbReference type="ARBA" id="ARBA00023251"/>
    </source>
</evidence>
<evidence type="ECO:0000313" key="15">
    <source>
        <dbReference type="EMBL" id="MCR9014448.1"/>
    </source>
</evidence>
<keyword evidence="11" id="KW-0862">Zinc</keyword>
<comment type="subunit">
    <text evidence="5">Monomer.</text>
</comment>
<feature type="chain" id="PRO_5040793678" description="beta-lactamase" evidence="13">
    <location>
        <begin position="23"/>
        <end position="263"/>
    </location>
</feature>
<comment type="caution">
    <text evidence="15">The sequence shown here is derived from an EMBL/GenBank/DDBJ whole genome shotgun (WGS) entry which is preliminary data.</text>
</comment>
<name>A0A9X2SZH0_9BACT</name>
<comment type="cofactor">
    <cofactor evidence="2">
        <name>Zn(2+)</name>
        <dbReference type="ChEBI" id="CHEBI:29105"/>
    </cofactor>
</comment>
<dbReference type="InterPro" id="IPR058199">
    <property type="entry name" value="BlaB//VIM/IMP-1"/>
</dbReference>
<feature type="domain" description="Metallo-beta-lactamase" evidence="14">
    <location>
        <begin position="64"/>
        <end position="233"/>
    </location>
</feature>
<evidence type="ECO:0000256" key="9">
    <source>
        <dbReference type="ARBA" id="ARBA00022764"/>
    </source>
</evidence>
<dbReference type="Gene3D" id="3.60.15.10">
    <property type="entry name" value="Ribonuclease Z/Hydroxyacylglutathione hydrolase-like"/>
    <property type="match status" value="1"/>
</dbReference>
<dbReference type="Proteomes" id="UP001142175">
    <property type="component" value="Unassembled WGS sequence"/>
</dbReference>
<evidence type="ECO:0000256" key="11">
    <source>
        <dbReference type="ARBA" id="ARBA00022833"/>
    </source>
</evidence>
<organism evidence="15 16">
    <name type="scientific">Aquiflexum gelatinilyticum</name>
    <dbReference type="NCBI Taxonomy" id="2961943"/>
    <lineage>
        <taxon>Bacteria</taxon>
        <taxon>Pseudomonadati</taxon>
        <taxon>Bacteroidota</taxon>
        <taxon>Cytophagia</taxon>
        <taxon>Cytophagales</taxon>
        <taxon>Cyclobacteriaceae</taxon>
        <taxon>Aquiflexum</taxon>
    </lineage>
</organism>
<evidence type="ECO:0000256" key="4">
    <source>
        <dbReference type="ARBA" id="ARBA00005250"/>
    </source>
</evidence>
<evidence type="ECO:0000256" key="2">
    <source>
        <dbReference type="ARBA" id="ARBA00001947"/>
    </source>
</evidence>
<evidence type="ECO:0000256" key="7">
    <source>
        <dbReference type="ARBA" id="ARBA00022723"/>
    </source>
</evidence>
<evidence type="ECO:0000313" key="16">
    <source>
        <dbReference type="Proteomes" id="UP001142175"/>
    </source>
</evidence>
<comment type="subcellular location">
    <subcellularLocation>
        <location evidence="3">Periplasm</location>
    </subcellularLocation>
</comment>
<protein>
    <recommendedName>
        <fullName evidence="6">beta-lactamase</fullName>
        <ecNumber evidence="6">3.5.2.6</ecNumber>
    </recommendedName>
</protein>
<dbReference type="PANTHER" id="PTHR42951:SF4">
    <property type="entry name" value="ACYL-COENZYME A THIOESTERASE MBLAC2"/>
    <property type="match status" value="1"/>
</dbReference>
<dbReference type="AlphaFoldDB" id="A0A9X2SZH0"/>
<evidence type="ECO:0000256" key="8">
    <source>
        <dbReference type="ARBA" id="ARBA00022729"/>
    </source>
</evidence>
<keyword evidence="9" id="KW-0574">Periplasm</keyword>
<comment type="catalytic activity">
    <reaction evidence="1">
        <text>a beta-lactam + H2O = a substituted beta-amino acid</text>
        <dbReference type="Rhea" id="RHEA:20401"/>
        <dbReference type="ChEBI" id="CHEBI:15377"/>
        <dbReference type="ChEBI" id="CHEBI:35627"/>
        <dbReference type="ChEBI" id="CHEBI:140347"/>
        <dbReference type="EC" id="3.5.2.6"/>
    </reaction>
</comment>
<keyword evidence="16" id="KW-1185">Reference proteome</keyword>
<keyword evidence="8 13" id="KW-0732">Signal</keyword>
<feature type="signal peptide" evidence="13">
    <location>
        <begin position="1"/>
        <end position="22"/>
    </location>
</feature>
<dbReference type="PROSITE" id="PS00744">
    <property type="entry name" value="BETA_LACTAMASE_B_2"/>
    <property type="match status" value="1"/>
</dbReference>
<dbReference type="PANTHER" id="PTHR42951">
    <property type="entry name" value="METALLO-BETA-LACTAMASE DOMAIN-CONTAINING"/>
    <property type="match status" value="1"/>
</dbReference>
<dbReference type="EMBL" id="JANSUY010000002">
    <property type="protein sequence ID" value="MCR9014448.1"/>
    <property type="molecule type" value="Genomic_DNA"/>
</dbReference>
<dbReference type="SMART" id="SM00849">
    <property type="entry name" value="Lactamase_B"/>
    <property type="match status" value="1"/>
</dbReference>
<keyword evidence="12" id="KW-0046">Antibiotic resistance</keyword>
<dbReference type="SUPFAM" id="SSF56281">
    <property type="entry name" value="Metallo-hydrolase/oxidoreductase"/>
    <property type="match status" value="1"/>
</dbReference>
<dbReference type="CDD" id="cd16302">
    <property type="entry name" value="CcrA-like_MBL-B1"/>
    <property type="match status" value="1"/>
</dbReference>
<evidence type="ECO:0000256" key="13">
    <source>
        <dbReference type="SAM" id="SignalP"/>
    </source>
</evidence>
<dbReference type="NCBIfam" id="NF033088">
    <property type="entry name" value="bla_subclass_B1"/>
    <property type="match status" value="1"/>
</dbReference>
<proteinExistence type="inferred from homology"/>
<dbReference type="InterPro" id="IPR050855">
    <property type="entry name" value="NDM-1-like"/>
</dbReference>
<dbReference type="GO" id="GO:0008800">
    <property type="term" value="F:beta-lactamase activity"/>
    <property type="evidence" value="ECO:0007669"/>
    <property type="project" value="UniProtKB-EC"/>
</dbReference>
<dbReference type="GO" id="GO:0017001">
    <property type="term" value="P:antibiotic catabolic process"/>
    <property type="evidence" value="ECO:0007669"/>
    <property type="project" value="InterPro"/>
</dbReference>
<evidence type="ECO:0000256" key="3">
    <source>
        <dbReference type="ARBA" id="ARBA00004418"/>
    </source>
</evidence>
<dbReference type="Pfam" id="PF00753">
    <property type="entry name" value="Lactamase_B"/>
    <property type="match status" value="1"/>
</dbReference>
<dbReference type="RefSeq" id="WP_258422326.1">
    <property type="nucleotide sequence ID" value="NZ_JANSUY010000002.1"/>
</dbReference>
<dbReference type="InterPro" id="IPR036866">
    <property type="entry name" value="RibonucZ/Hydroxyglut_hydro"/>
</dbReference>
<dbReference type="GO" id="GO:0042597">
    <property type="term" value="C:periplasmic space"/>
    <property type="evidence" value="ECO:0007669"/>
    <property type="project" value="UniProtKB-SubCell"/>
</dbReference>
<dbReference type="InterPro" id="IPR001279">
    <property type="entry name" value="Metallo-B-lactamas"/>
</dbReference>
<dbReference type="InterPro" id="IPR001018">
    <property type="entry name" value="Beta-lactamase_class-B_CS"/>
</dbReference>
<evidence type="ECO:0000256" key="6">
    <source>
        <dbReference type="ARBA" id="ARBA00012865"/>
    </source>
</evidence>
<keyword evidence="7" id="KW-0479">Metal-binding</keyword>
<dbReference type="EC" id="3.5.2.6" evidence="6"/>
<reference evidence="15" key="1">
    <citation type="submission" date="2022-08" db="EMBL/GenBank/DDBJ databases">
        <authorList>
            <person name="Zhang D."/>
        </authorList>
    </citation>
    <scope>NUCLEOTIDE SEQUENCE</scope>
    <source>
        <strain evidence="15">XJ19-11</strain>
    </source>
</reference>
<dbReference type="GO" id="GO:0046677">
    <property type="term" value="P:response to antibiotic"/>
    <property type="evidence" value="ECO:0007669"/>
    <property type="project" value="UniProtKB-KW"/>
</dbReference>
<comment type="similarity">
    <text evidence="4">Belongs to the metallo-beta-lactamase superfamily. Class-B beta-lactamase family.</text>
</comment>
<dbReference type="GO" id="GO:0008270">
    <property type="term" value="F:zinc ion binding"/>
    <property type="evidence" value="ECO:0007669"/>
    <property type="project" value="InterPro"/>
</dbReference>
<accession>A0A9X2SZH0</accession>
<keyword evidence="10 15" id="KW-0378">Hydrolase</keyword>
<gene>
    <name evidence="15" type="primary">bla</name>
    <name evidence="15" type="ORF">NU887_05335</name>
</gene>
<sequence>MKAIIKSLFVIVISLTAVNCFAQGQDAFSPKEVYKSNDLIITQVAPNSFVHTSFLQTNDFGNVPCNGLIVRNSDETIIFDTPTNNESSEELISWVNQELNCKINAIIPTHFHNDCLAGLQAFNDHNIPSYAHVKTIALAKENDFVIPQNGFSDSLTLSVGNGIIMARYFGEGHTRDNIVGYFPSEDVLFGGCLIKEMNASKGFLGDANVEIWSATVEEIKNRFPDVEIVVPGHGKHGGSSLLDYTIRLFQTRHFGDKKISGLN</sequence>
<evidence type="ECO:0000259" key="14">
    <source>
        <dbReference type="SMART" id="SM00849"/>
    </source>
</evidence>
<evidence type="ECO:0000256" key="1">
    <source>
        <dbReference type="ARBA" id="ARBA00001526"/>
    </source>
</evidence>
<evidence type="ECO:0000256" key="10">
    <source>
        <dbReference type="ARBA" id="ARBA00022801"/>
    </source>
</evidence>
<evidence type="ECO:0000256" key="5">
    <source>
        <dbReference type="ARBA" id="ARBA00011245"/>
    </source>
</evidence>